<dbReference type="AlphaFoldDB" id="A0A3N1ZSV9"/>
<gene>
    <name evidence="1" type="ORF">EDD41_0981</name>
</gene>
<evidence type="ECO:0000313" key="2">
    <source>
        <dbReference type="Proteomes" id="UP000275749"/>
    </source>
</evidence>
<reference evidence="1 2" key="1">
    <citation type="submission" date="2018-11" db="EMBL/GenBank/DDBJ databases">
        <title>Sequencing the genomes of 1000 actinobacteria strains.</title>
        <authorList>
            <person name="Klenk H.-P."/>
        </authorList>
    </citation>
    <scope>NUCLEOTIDE SEQUENCE [LARGE SCALE GENOMIC DNA]</scope>
    <source>
        <strain evidence="1 2">DSM 10546</strain>
    </source>
</reference>
<proteinExistence type="predicted"/>
<comment type="caution">
    <text evidence="1">The sequence shown here is derived from an EMBL/GenBank/DDBJ whole genome shotgun (WGS) entry which is preliminary data.</text>
</comment>
<dbReference type="Proteomes" id="UP000275749">
    <property type="component" value="Unassembled WGS sequence"/>
</dbReference>
<sequence>MFFLLAWMAGRLVPEAAPRFVRTRGGSRIDDQEWLALARLGLREREELTVHQIEQHLDEAVAHARDGRTSLAEEFGNPLGYARSLPGDDLVIARRTVVIKTLLAVCLLLAVSGWEWTSSLWGSAWRGAILALVGVECVGAWRGWLGLRRAPVLTRPGHRPRADRVCG</sequence>
<organism evidence="1 2">
    <name type="scientific">Luteococcus japonicus</name>
    <dbReference type="NCBI Taxonomy" id="33984"/>
    <lineage>
        <taxon>Bacteria</taxon>
        <taxon>Bacillati</taxon>
        <taxon>Actinomycetota</taxon>
        <taxon>Actinomycetes</taxon>
        <taxon>Propionibacteriales</taxon>
        <taxon>Propionibacteriaceae</taxon>
        <taxon>Luteococcus</taxon>
    </lineage>
</organism>
<accession>A0A3N1ZSV9</accession>
<dbReference type="RefSeq" id="WP_148060472.1">
    <property type="nucleotide sequence ID" value="NZ_RKHG01000001.1"/>
</dbReference>
<dbReference type="EMBL" id="RKHG01000001">
    <property type="protein sequence ID" value="ROR53808.1"/>
    <property type="molecule type" value="Genomic_DNA"/>
</dbReference>
<name>A0A3N1ZSV9_9ACTN</name>
<protein>
    <submittedName>
        <fullName evidence="1">Uncharacterized protein</fullName>
    </submittedName>
</protein>
<evidence type="ECO:0000313" key="1">
    <source>
        <dbReference type="EMBL" id="ROR53808.1"/>
    </source>
</evidence>